<dbReference type="SUPFAM" id="SSF140931">
    <property type="entry name" value="Fic-like"/>
    <property type="match status" value="1"/>
</dbReference>
<sequence>MTTLPPAPYPSWEISAVPGSDALLQQRCPELLTNLAGLSDEQFIVSLSDPRDIHRQLFKDLTPEGFPEYAGNFRGSSYPSLQYRRLGVNPAISALVGPSLSFSEPDAVERTMSMLASLIGLRFRRPVTDGQSAADAFATVFRLFGRTHPFLDGNGHVQRVMFQGMVERWGLKLRQPFVHPRPYDIEMGVALANNDDTAIAAVLATYVV</sequence>
<dbReference type="AlphaFoldDB" id="A0AA40S0P4"/>
<proteinExistence type="predicted"/>
<dbReference type="EMBL" id="JACJIB010000002">
    <property type="protein sequence ID" value="MBA8912223.1"/>
    <property type="molecule type" value="Genomic_DNA"/>
</dbReference>
<dbReference type="Pfam" id="PF02661">
    <property type="entry name" value="Fic"/>
    <property type="match status" value="1"/>
</dbReference>
<dbReference type="PROSITE" id="PS51459">
    <property type="entry name" value="FIDO"/>
    <property type="match status" value="1"/>
</dbReference>
<organism evidence="2 3">
    <name type="scientific">Methylorubrum thiocyanatum</name>
    <dbReference type="NCBI Taxonomy" id="47958"/>
    <lineage>
        <taxon>Bacteria</taxon>
        <taxon>Pseudomonadati</taxon>
        <taxon>Pseudomonadota</taxon>
        <taxon>Alphaproteobacteria</taxon>
        <taxon>Hyphomicrobiales</taxon>
        <taxon>Methylobacteriaceae</taxon>
        <taxon>Methylorubrum</taxon>
    </lineage>
</organism>
<comment type="caution">
    <text evidence="2">The sequence shown here is derived from an EMBL/GenBank/DDBJ whole genome shotgun (WGS) entry which is preliminary data.</text>
</comment>
<name>A0AA40S0P4_9HYPH</name>
<gene>
    <name evidence="2" type="ORF">HNR51_001291</name>
</gene>
<dbReference type="RefSeq" id="WP_182554350.1">
    <property type="nucleotide sequence ID" value="NZ_BPRF01000012.1"/>
</dbReference>
<evidence type="ECO:0000313" key="3">
    <source>
        <dbReference type="Proteomes" id="UP000543554"/>
    </source>
</evidence>
<dbReference type="Proteomes" id="UP000543554">
    <property type="component" value="Unassembled WGS sequence"/>
</dbReference>
<evidence type="ECO:0000259" key="1">
    <source>
        <dbReference type="PROSITE" id="PS51459"/>
    </source>
</evidence>
<feature type="domain" description="Fido" evidence="1">
    <location>
        <begin position="45"/>
        <end position="208"/>
    </location>
</feature>
<dbReference type="Gene3D" id="1.10.3290.10">
    <property type="entry name" value="Fido-like domain"/>
    <property type="match status" value="1"/>
</dbReference>
<protein>
    <recommendedName>
        <fullName evidence="1">Fido domain-containing protein</fullName>
    </recommendedName>
</protein>
<accession>A0AA40S0P4</accession>
<dbReference type="InterPro" id="IPR036597">
    <property type="entry name" value="Fido-like_dom_sf"/>
</dbReference>
<reference evidence="2 3" key="1">
    <citation type="submission" date="2020-08" db="EMBL/GenBank/DDBJ databases">
        <title>Genomic Encyclopedia of Type Strains, Phase IV (KMG-IV): sequencing the most valuable type-strain genomes for metagenomic binning, comparative biology and taxonomic classification.</title>
        <authorList>
            <person name="Goeker M."/>
        </authorList>
    </citation>
    <scope>NUCLEOTIDE SEQUENCE [LARGE SCALE GENOMIC DNA]</scope>
    <source>
        <strain evidence="2 3">DSM 11490</strain>
    </source>
</reference>
<dbReference type="InterPro" id="IPR003812">
    <property type="entry name" value="Fido"/>
</dbReference>
<keyword evidence="3" id="KW-1185">Reference proteome</keyword>
<evidence type="ECO:0000313" key="2">
    <source>
        <dbReference type="EMBL" id="MBA8912223.1"/>
    </source>
</evidence>